<evidence type="ECO:0000313" key="2">
    <source>
        <dbReference type="EMBL" id="RGS46071.1"/>
    </source>
</evidence>
<dbReference type="PROSITE" id="PS51257">
    <property type="entry name" value="PROKAR_LIPOPROTEIN"/>
    <property type="match status" value="1"/>
</dbReference>
<dbReference type="EMBL" id="QRVN01000025">
    <property type="protein sequence ID" value="RGS46071.1"/>
    <property type="molecule type" value="Genomic_DNA"/>
</dbReference>
<evidence type="ECO:0000256" key="1">
    <source>
        <dbReference type="SAM" id="Phobius"/>
    </source>
</evidence>
<keyword evidence="1" id="KW-0472">Membrane</keyword>
<gene>
    <name evidence="2" type="ORF">DWX90_11330</name>
</gene>
<proteinExistence type="predicted"/>
<dbReference type="AlphaFoldDB" id="A0AA92W1S8"/>
<keyword evidence="1" id="KW-1133">Transmembrane helix</keyword>
<name>A0AA92W1S8_9BACT</name>
<feature type="transmembrane region" description="Helical" evidence="1">
    <location>
        <begin position="12"/>
        <end position="33"/>
    </location>
</feature>
<evidence type="ECO:0000313" key="3">
    <source>
        <dbReference type="Proteomes" id="UP000286113"/>
    </source>
</evidence>
<dbReference type="Proteomes" id="UP000286113">
    <property type="component" value="Unassembled WGS sequence"/>
</dbReference>
<comment type="caution">
    <text evidence="2">The sequence shown here is derived from an EMBL/GenBank/DDBJ whole genome shotgun (WGS) entry which is preliminary data.</text>
</comment>
<keyword evidence="1" id="KW-0812">Transmembrane</keyword>
<organism evidence="2 3">
    <name type="scientific">Segatella copri</name>
    <dbReference type="NCBI Taxonomy" id="165179"/>
    <lineage>
        <taxon>Bacteria</taxon>
        <taxon>Pseudomonadati</taxon>
        <taxon>Bacteroidota</taxon>
        <taxon>Bacteroidia</taxon>
        <taxon>Bacteroidales</taxon>
        <taxon>Prevotellaceae</taxon>
        <taxon>Segatella</taxon>
    </lineage>
</organism>
<accession>A0AA92W1S8</accession>
<reference evidence="2 3" key="1">
    <citation type="submission" date="2018-08" db="EMBL/GenBank/DDBJ databases">
        <title>A genome reference for cultivated species of the human gut microbiota.</title>
        <authorList>
            <person name="Zou Y."/>
            <person name="Xue W."/>
            <person name="Luo G."/>
        </authorList>
    </citation>
    <scope>NUCLEOTIDE SEQUENCE [LARGE SCALE GENOMIC DNA]</scope>
    <source>
        <strain evidence="2 3">AF22-1</strain>
    </source>
</reference>
<sequence length="90" mass="10162">MYLPKRSVFEGYICFIFLTFVLSFGVAMLSCMVGNESEAIKKSGIRGETKLFLGENGSYLERNPHFFVDFFPTHSPFSPLSVFDTEMISG</sequence>
<protein>
    <submittedName>
        <fullName evidence="2">Uncharacterized protein</fullName>
    </submittedName>
</protein>